<gene>
    <name evidence="2" type="ORF">ABVK25_001611</name>
</gene>
<feature type="compositionally biased region" description="Low complexity" evidence="1">
    <location>
        <begin position="200"/>
        <end position="209"/>
    </location>
</feature>
<feature type="compositionally biased region" description="Acidic residues" evidence="1">
    <location>
        <begin position="150"/>
        <end position="173"/>
    </location>
</feature>
<evidence type="ECO:0000256" key="1">
    <source>
        <dbReference type="SAM" id="MobiDB-lite"/>
    </source>
</evidence>
<proteinExistence type="predicted"/>
<keyword evidence="3" id="KW-1185">Reference proteome</keyword>
<accession>A0ABR4BMK1</accession>
<comment type="caution">
    <text evidence="2">The sequence shown here is derived from an EMBL/GenBank/DDBJ whole genome shotgun (WGS) entry which is preliminary data.</text>
</comment>
<evidence type="ECO:0000313" key="2">
    <source>
        <dbReference type="EMBL" id="KAL2057994.1"/>
    </source>
</evidence>
<dbReference type="Proteomes" id="UP001590951">
    <property type="component" value="Unassembled WGS sequence"/>
</dbReference>
<protein>
    <submittedName>
        <fullName evidence="2">Uncharacterized protein</fullName>
    </submittedName>
</protein>
<name>A0ABR4BMK1_9LECA</name>
<sequence>MTKATYTIYEDSNLYHERDEVPDTCCSTQGEVGAIAHEKFPGRTDEDFRKDMTKVLRRLTSPMKTPTATKWLSSHSLDQTVSTTFFNYLVLLTASQREVVMARLISHVFADAKAAEEWRNDSQNKDKEEWCRTPEEHRAWLHDNSYDIGQYDDSEDRDEDEDDDDDDDDDTIDDTTHKRQSQHRTQPPPTSPSMTPPGTLPTTLPTISP</sequence>
<feature type="compositionally biased region" description="Pro residues" evidence="1">
    <location>
        <begin position="186"/>
        <end position="199"/>
    </location>
</feature>
<dbReference type="EMBL" id="JBHFEH010000003">
    <property type="protein sequence ID" value="KAL2057994.1"/>
    <property type="molecule type" value="Genomic_DNA"/>
</dbReference>
<reference evidence="2 3" key="1">
    <citation type="submission" date="2024-09" db="EMBL/GenBank/DDBJ databases">
        <title>Rethinking Asexuality: The Enigmatic Case of Functional Sexual Genes in Lepraria (Stereocaulaceae).</title>
        <authorList>
            <person name="Doellman M."/>
            <person name="Sun Y."/>
            <person name="Barcenas-Pena A."/>
            <person name="Lumbsch H.T."/>
            <person name="Grewe F."/>
        </authorList>
    </citation>
    <scope>NUCLEOTIDE SEQUENCE [LARGE SCALE GENOMIC DNA]</scope>
    <source>
        <strain evidence="2 3">Grewe 0041</strain>
    </source>
</reference>
<evidence type="ECO:0000313" key="3">
    <source>
        <dbReference type="Proteomes" id="UP001590951"/>
    </source>
</evidence>
<feature type="region of interest" description="Disordered" evidence="1">
    <location>
        <begin position="142"/>
        <end position="209"/>
    </location>
</feature>
<organism evidence="2 3">
    <name type="scientific">Lepraria finkii</name>
    <dbReference type="NCBI Taxonomy" id="1340010"/>
    <lineage>
        <taxon>Eukaryota</taxon>
        <taxon>Fungi</taxon>
        <taxon>Dikarya</taxon>
        <taxon>Ascomycota</taxon>
        <taxon>Pezizomycotina</taxon>
        <taxon>Lecanoromycetes</taxon>
        <taxon>OSLEUM clade</taxon>
        <taxon>Lecanoromycetidae</taxon>
        <taxon>Lecanorales</taxon>
        <taxon>Lecanorineae</taxon>
        <taxon>Stereocaulaceae</taxon>
        <taxon>Lepraria</taxon>
    </lineage>
</organism>